<evidence type="ECO:0000256" key="1">
    <source>
        <dbReference type="SAM" id="Coils"/>
    </source>
</evidence>
<keyword evidence="1" id="KW-0175">Coiled coil</keyword>
<keyword evidence="2" id="KW-0732">Signal</keyword>
<accession>A0ABW3I4L1</accession>
<feature type="chain" id="PRO_5045811333" description="Peptidase S74 domain-containing protein" evidence="2">
    <location>
        <begin position="19"/>
        <end position="645"/>
    </location>
</feature>
<name>A0ABW3I4L1_9FLAO</name>
<reference evidence="4" key="1">
    <citation type="journal article" date="2019" name="Int. J. Syst. Evol. Microbiol.">
        <title>The Global Catalogue of Microorganisms (GCM) 10K type strain sequencing project: providing services to taxonomists for standard genome sequencing and annotation.</title>
        <authorList>
            <consortium name="The Broad Institute Genomics Platform"/>
            <consortium name="The Broad Institute Genome Sequencing Center for Infectious Disease"/>
            <person name="Wu L."/>
            <person name="Ma J."/>
        </authorList>
    </citation>
    <scope>NUCLEOTIDE SEQUENCE [LARGE SCALE GENOMIC DNA]</scope>
    <source>
        <strain evidence="4">CCUG 62114</strain>
    </source>
</reference>
<evidence type="ECO:0000313" key="4">
    <source>
        <dbReference type="Proteomes" id="UP001596997"/>
    </source>
</evidence>
<gene>
    <name evidence="3" type="ORF">ACFQ1O_11260</name>
</gene>
<feature type="signal peptide" evidence="2">
    <location>
        <begin position="1"/>
        <end position="18"/>
    </location>
</feature>
<feature type="coiled-coil region" evidence="1">
    <location>
        <begin position="618"/>
        <end position="645"/>
    </location>
</feature>
<dbReference type="Proteomes" id="UP001596997">
    <property type="component" value="Unassembled WGS sequence"/>
</dbReference>
<comment type="caution">
    <text evidence="3">The sequence shown here is derived from an EMBL/GenBank/DDBJ whole genome shotgun (WGS) entry which is preliminary data.</text>
</comment>
<proteinExistence type="predicted"/>
<dbReference type="EMBL" id="JBHTJM010000009">
    <property type="protein sequence ID" value="MFD0964582.1"/>
    <property type="molecule type" value="Genomic_DNA"/>
</dbReference>
<keyword evidence="4" id="KW-1185">Reference proteome</keyword>
<evidence type="ECO:0000313" key="3">
    <source>
        <dbReference type="EMBL" id="MFD0964582.1"/>
    </source>
</evidence>
<evidence type="ECO:0008006" key="5">
    <source>
        <dbReference type="Google" id="ProtNLM"/>
    </source>
</evidence>
<dbReference type="RefSeq" id="WP_377716123.1">
    <property type="nucleotide sequence ID" value="NZ_JBHTJM010000009.1"/>
</dbReference>
<protein>
    <recommendedName>
        <fullName evidence="5">Peptidase S74 domain-containing protein</fullName>
    </recommendedName>
</protein>
<organism evidence="3 4">
    <name type="scientific">Pseudofulvibacter geojedonensis</name>
    <dbReference type="NCBI Taxonomy" id="1123758"/>
    <lineage>
        <taxon>Bacteria</taxon>
        <taxon>Pseudomonadati</taxon>
        <taxon>Bacteroidota</taxon>
        <taxon>Flavobacteriia</taxon>
        <taxon>Flavobacteriales</taxon>
        <taxon>Flavobacteriaceae</taxon>
        <taxon>Pseudofulvibacter</taxon>
    </lineage>
</organism>
<sequence>MKAIYTILAIFLAITTQAQVGIGTTTPDASSILDIESTTQGMLTPRMNQAQRNAIVSPATGLLIYQTNNTPGFYYYNGTTWTPFGGSDDDWTVSGNDMYNSNSGNIGVGNTSPTAKFHITGTTGGGGTLLNQDFNSYTVIENNSSSGCTVDGWESTTTGDTNANCSSCTGTWIYIDSDESGCSQNATAIVNLSSNPTTTSINISFDYRYNDYTGADDIFRVYLYNNTTTSQVGADLINTTTDVDTSYSGSATVTAGNSYSIRFEYTGIFDYGASIDNVLVTEAAGPATSVFRLEDGNEQTGYVLTSDANGNATWQAVSGAGSAQTLSISGNDLTISGGNTVTLPSGGGSTTADNGLSISGGDVVLGGTLINNTTINLDDNDLTFSTGTGAFPGDIIFEGSSRTVMETNLEDNYINFGGGFPSVDTDDGSSFNDSGNSSYTKDFVAGFYNGSSGGSAIALGSIEYIVDGTSELFLETSALSPMDNLGADLGAGSAFQSGPVRNWDDVYAQDFIATGGTTYNRISGREKNQSRGLAEIMKLEPITYREEIRNIGNRTSRVEERDIRLGFTTNNLLNAIPEAVKTSDWVTLKEGEDPIKMTIDNPTGIMYNQIIPVTVKAIQEQQAQIEELRRMILELKKENKQLKKK</sequence>
<evidence type="ECO:0000256" key="2">
    <source>
        <dbReference type="SAM" id="SignalP"/>
    </source>
</evidence>